<reference evidence="1 2" key="1">
    <citation type="submission" date="2019-09" db="EMBL/GenBank/DDBJ databases">
        <authorList>
            <person name="Cao W.R."/>
        </authorList>
    </citation>
    <scope>NUCLEOTIDE SEQUENCE [LARGE SCALE GENOMIC DNA]</scope>
    <source>
        <strain evidence="2">a4</strain>
    </source>
</reference>
<sequence length="101" mass="11036">MKKFIVNIIIMFLNVLLISVQELPKIVPPSPDVASLGKYGEIPIGYQYGTPNINIPITSVKNRRLEVDVSLSYHSEGVKVTESSSNVGMNWTLSTGGIITC</sequence>
<dbReference type="Proteomes" id="UP000467305">
    <property type="component" value="Unassembled WGS sequence"/>
</dbReference>
<gene>
    <name evidence="1" type="ORF">F7018_04345</name>
</gene>
<dbReference type="OrthoDB" id="9814627at2"/>
<dbReference type="RefSeq" id="WP_150898786.1">
    <property type="nucleotide sequence ID" value="NZ_WAAU01000008.1"/>
</dbReference>
<protein>
    <submittedName>
        <fullName evidence="1">Uncharacterized protein</fullName>
    </submittedName>
</protein>
<evidence type="ECO:0000313" key="2">
    <source>
        <dbReference type="Proteomes" id="UP000467305"/>
    </source>
</evidence>
<dbReference type="AlphaFoldDB" id="A0A7J5APR1"/>
<proteinExistence type="predicted"/>
<accession>A0A7J5APR1</accession>
<organism evidence="1 2">
    <name type="scientific">Tenacibaculum aiptasiae</name>
    <dbReference type="NCBI Taxonomy" id="426481"/>
    <lineage>
        <taxon>Bacteria</taxon>
        <taxon>Pseudomonadati</taxon>
        <taxon>Bacteroidota</taxon>
        <taxon>Flavobacteriia</taxon>
        <taxon>Flavobacteriales</taxon>
        <taxon>Flavobacteriaceae</taxon>
        <taxon>Tenacibaculum</taxon>
    </lineage>
</organism>
<dbReference type="EMBL" id="WAAU01000008">
    <property type="protein sequence ID" value="KAB1159547.1"/>
    <property type="molecule type" value="Genomic_DNA"/>
</dbReference>
<evidence type="ECO:0000313" key="1">
    <source>
        <dbReference type="EMBL" id="KAB1159547.1"/>
    </source>
</evidence>
<comment type="caution">
    <text evidence="1">The sequence shown here is derived from an EMBL/GenBank/DDBJ whole genome shotgun (WGS) entry which is preliminary data.</text>
</comment>
<keyword evidence="2" id="KW-1185">Reference proteome</keyword>
<name>A0A7J5APR1_9FLAO</name>